<dbReference type="Proteomes" id="UP000683575">
    <property type="component" value="Chromosome"/>
</dbReference>
<dbReference type="RefSeq" id="WP_216939227.1">
    <property type="nucleotide sequence ID" value="NZ_CP077062.1"/>
</dbReference>
<evidence type="ECO:0000313" key="2">
    <source>
        <dbReference type="Proteomes" id="UP000683575"/>
    </source>
</evidence>
<keyword evidence="2" id="KW-1185">Reference proteome</keyword>
<evidence type="ECO:0000313" key="1">
    <source>
        <dbReference type="EMBL" id="QWZ07717.1"/>
    </source>
</evidence>
<gene>
    <name evidence="1" type="ORF">KRR39_20355</name>
</gene>
<sequence length="127" mass="15069">MTEVLAKDFRLTPRPSHKKVSPEGDFYYWCLTCNYCQPGQAALCPRDKREYDRKRKAIEREAARLDMRVDKIVLRRVHDRADRTYRARSELIEAINAKAPFEDQQRALLTFTRHLLKVIEDLPKPRP</sequence>
<dbReference type="KEGG" id="nps:KRR39_20355"/>
<organism evidence="1 2">
    <name type="scientific">Nocardioides panacis</name>
    <dbReference type="NCBI Taxonomy" id="2849501"/>
    <lineage>
        <taxon>Bacteria</taxon>
        <taxon>Bacillati</taxon>
        <taxon>Actinomycetota</taxon>
        <taxon>Actinomycetes</taxon>
        <taxon>Propionibacteriales</taxon>
        <taxon>Nocardioidaceae</taxon>
        <taxon>Nocardioides</taxon>
    </lineage>
</organism>
<reference evidence="1" key="1">
    <citation type="submission" date="2021-06" db="EMBL/GenBank/DDBJ databases">
        <title>Complete genome sequence of Nocardioides sp. G188.</title>
        <authorList>
            <person name="Im W.-T."/>
        </authorList>
    </citation>
    <scope>NUCLEOTIDE SEQUENCE</scope>
    <source>
        <strain evidence="1">G188</strain>
    </source>
</reference>
<accession>A0A975XZR9</accession>
<protein>
    <submittedName>
        <fullName evidence="1">Uncharacterized protein</fullName>
    </submittedName>
</protein>
<dbReference type="EMBL" id="CP077062">
    <property type="protein sequence ID" value="QWZ07717.1"/>
    <property type="molecule type" value="Genomic_DNA"/>
</dbReference>
<dbReference type="AlphaFoldDB" id="A0A975XZR9"/>
<proteinExistence type="predicted"/>
<name>A0A975XZR9_9ACTN</name>